<dbReference type="Proteomes" id="UP000319731">
    <property type="component" value="Unassembled WGS sequence"/>
</dbReference>
<dbReference type="InterPro" id="IPR016024">
    <property type="entry name" value="ARM-type_fold"/>
</dbReference>
<dbReference type="GO" id="GO:0035869">
    <property type="term" value="C:ciliary transition zone"/>
    <property type="evidence" value="ECO:0007669"/>
    <property type="project" value="TreeGrafter"/>
</dbReference>
<dbReference type="STRING" id="1806994.A0A507BTJ9"/>
<dbReference type="OrthoDB" id="10265679at2759"/>
<feature type="region of interest" description="Disordered" evidence="1">
    <location>
        <begin position="744"/>
        <end position="795"/>
    </location>
</feature>
<accession>A0A507BTJ9</accession>
<protein>
    <recommendedName>
        <fullName evidence="4">Kinesin-associated protein 3</fullName>
    </recommendedName>
</protein>
<dbReference type="InterPro" id="IPR008658">
    <property type="entry name" value="KAP3"/>
</dbReference>
<dbReference type="PANTHER" id="PTHR15605:SF2">
    <property type="entry name" value="KINESIN-ASSOCIATED PROTEIN 3"/>
    <property type="match status" value="1"/>
</dbReference>
<proteinExistence type="predicted"/>
<dbReference type="GeneID" id="42005276"/>
<organism evidence="2 3">
    <name type="scientific">Synchytrium microbalum</name>
    <dbReference type="NCBI Taxonomy" id="1806994"/>
    <lineage>
        <taxon>Eukaryota</taxon>
        <taxon>Fungi</taxon>
        <taxon>Fungi incertae sedis</taxon>
        <taxon>Chytridiomycota</taxon>
        <taxon>Chytridiomycota incertae sedis</taxon>
        <taxon>Chytridiomycetes</taxon>
        <taxon>Synchytriales</taxon>
        <taxon>Synchytriaceae</taxon>
        <taxon>Synchytrium</taxon>
    </lineage>
</organism>
<feature type="region of interest" description="Disordered" evidence="1">
    <location>
        <begin position="99"/>
        <end position="132"/>
    </location>
</feature>
<reference evidence="2 3" key="1">
    <citation type="journal article" date="2019" name="Sci. Rep.">
        <title>Comparative genomics of chytrid fungi reveal insights into the obligate biotrophic and pathogenic lifestyle of Synchytrium endobioticum.</title>
        <authorList>
            <person name="van de Vossenberg B.T.L.H."/>
            <person name="Warris S."/>
            <person name="Nguyen H.D.T."/>
            <person name="van Gent-Pelzer M.P.E."/>
            <person name="Joly D.L."/>
            <person name="van de Geest H.C."/>
            <person name="Bonants P.J.M."/>
            <person name="Smith D.S."/>
            <person name="Levesque C.A."/>
            <person name="van der Lee T.A.J."/>
        </authorList>
    </citation>
    <scope>NUCLEOTIDE SEQUENCE [LARGE SCALE GENOMIC DNA]</scope>
    <source>
        <strain evidence="2 3">JEL517</strain>
    </source>
</reference>
<dbReference type="PANTHER" id="PTHR15605">
    <property type="entry name" value="KINESIN-ASSOCIATED PROTEINS"/>
    <property type="match status" value="1"/>
</dbReference>
<dbReference type="Gene3D" id="1.25.10.10">
    <property type="entry name" value="Leucine-rich Repeat Variant"/>
    <property type="match status" value="2"/>
</dbReference>
<dbReference type="SMART" id="SM01297">
    <property type="entry name" value="KAP"/>
    <property type="match status" value="1"/>
</dbReference>
<gene>
    <name evidence="2" type="ORF">SmJEL517_g04051</name>
</gene>
<evidence type="ECO:0008006" key="4">
    <source>
        <dbReference type="Google" id="ProtNLM"/>
    </source>
</evidence>
<name>A0A507BTJ9_9FUNG</name>
<dbReference type="GO" id="GO:0044782">
    <property type="term" value="P:cilium organization"/>
    <property type="evidence" value="ECO:0007669"/>
    <property type="project" value="TreeGrafter"/>
</dbReference>
<dbReference type="GO" id="GO:0016939">
    <property type="term" value="C:kinesin II complex"/>
    <property type="evidence" value="ECO:0007669"/>
    <property type="project" value="TreeGrafter"/>
</dbReference>
<dbReference type="AlphaFoldDB" id="A0A507BTJ9"/>
<dbReference type="SUPFAM" id="SSF48371">
    <property type="entry name" value="ARM repeat"/>
    <property type="match status" value="1"/>
</dbReference>
<feature type="compositionally biased region" description="Acidic residues" evidence="1">
    <location>
        <begin position="757"/>
        <end position="767"/>
    </location>
</feature>
<dbReference type="EMBL" id="QEAO01000025">
    <property type="protein sequence ID" value="TPX32870.1"/>
    <property type="molecule type" value="Genomic_DNA"/>
</dbReference>
<evidence type="ECO:0000313" key="2">
    <source>
        <dbReference type="EMBL" id="TPX32870.1"/>
    </source>
</evidence>
<dbReference type="Pfam" id="PF05804">
    <property type="entry name" value="KAP"/>
    <property type="match status" value="1"/>
</dbReference>
<dbReference type="GO" id="GO:0007018">
    <property type="term" value="P:microtubule-based movement"/>
    <property type="evidence" value="ECO:0007669"/>
    <property type="project" value="TreeGrafter"/>
</dbReference>
<dbReference type="RefSeq" id="XP_031023999.1">
    <property type="nucleotide sequence ID" value="XM_031169979.1"/>
</dbReference>
<keyword evidence="3" id="KW-1185">Reference proteome</keyword>
<evidence type="ECO:0000313" key="3">
    <source>
        <dbReference type="Proteomes" id="UP000319731"/>
    </source>
</evidence>
<evidence type="ECO:0000256" key="1">
    <source>
        <dbReference type="SAM" id="MobiDB-lite"/>
    </source>
</evidence>
<dbReference type="GO" id="GO:0005930">
    <property type="term" value="C:axoneme"/>
    <property type="evidence" value="ECO:0007669"/>
    <property type="project" value="TreeGrafter"/>
</dbReference>
<dbReference type="GO" id="GO:0019894">
    <property type="term" value="F:kinesin binding"/>
    <property type="evidence" value="ECO:0007669"/>
    <property type="project" value="InterPro"/>
</dbReference>
<comment type="caution">
    <text evidence="2">The sequence shown here is derived from an EMBL/GenBank/DDBJ whole genome shotgun (WGS) entry which is preliminary data.</text>
</comment>
<dbReference type="InterPro" id="IPR011989">
    <property type="entry name" value="ARM-like"/>
</dbReference>
<sequence>MADENDRNVLKKKVTAGQLYPHPTDNAIIVTYFVQLTLRGDNGQPETQERKERQKIIPIPNLDSSVSALASEMLSSCKLIPSNKRDALESIILELQNRPPALPDKSLQRRSSQLRSNDPMSPPSLTSPTSPYQEQATLDRVDDYIELLYEEMQDKIRAARLILQLTQNRQSLEALVLNESLMSALARVLREEARKSTDLTTSIISIFYAISNIANFHPVLTQHKVGDACLRVVDQEVARCSLWREELGVLRAKASKNPRLASELEQEQKRHETLIRKQDQLLFASVHLLLNMAEDPTIEVKMVRRGIIPHLTFLVDRNMATASTSPALPMLSLNFLKKLSVYRENKDALVQSGSELVSKLEKLLTYAHQGLTTLSLRLLLNLSHDGNFRQVLANPNMLTCLMKLSADRNHAQNSMQLMYQISIDMPARNLFSGQETVRSIMKQMLESRGERIPIELAAVACNMATHRPCAEIFVGDGGLRFLMRRAIKTRDSFLMKVVRNLAVCGGQHLQTAFLEFVDDLCHTLFRSSPPTSDFFVEALGTLSALSIPSFDYVKLCETYNLLDMIIPRLTTSARNRSHGDNDDDIALEYVCLVGSMAADDDFVAVAEQRGLLAVLMDLMIAKEDDDEMVLQIIYAIYHFLLHPSSRTVLLQRTQLVSYLIDLLYDRNASIRKMCDVCLDIIGETDAEWSARIRRQRFRHHNAAWLRCVTESSSHFRPMSASQSSDILGASSRLVYSAGVLGSASVRQSSPPRQQDYYQDEQDEEEDDYYGRPQPVWDYSHIGGSQALLDGPDFDL</sequence>